<reference evidence="2" key="1">
    <citation type="submission" date="2022-05" db="EMBL/GenBank/DDBJ databases">
        <title>Brevundimonas albigilva TT17 genome sequence.</title>
        <authorList>
            <person name="Lee K."/>
            <person name="Son H."/>
        </authorList>
    </citation>
    <scope>NUCLEOTIDE SEQUENCE</scope>
    <source>
        <strain evidence="2">TT17</strain>
    </source>
</reference>
<dbReference type="Proteomes" id="UP001055429">
    <property type="component" value="Chromosome"/>
</dbReference>
<name>A0ABY4SL29_9CAUL</name>
<evidence type="ECO:0000313" key="3">
    <source>
        <dbReference type="Proteomes" id="UP001055429"/>
    </source>
</evidence>
<sequence length="104" mass="12059">MAGFRVSATAERRLREIHAYTRDAWGEAQADRYIHDLFAAFEDIAAGHRIGRAVPAEFGVDGFYTRHERHYIYWRRLSDGAVGIVTILHERMHQIDRFRNDASA</sequence>
<accession>A0ABY4SL29</accession>
<keyword evidence="1" id="KW-1277">Toxin-antitoxin system</keyword>
<protein>
    <submittedName>
        <fullName evidence="2">Type II toxin-antitoxin system RelE/ParE family toxin</fullName>
    </submittedName>
</protein>
<dbReference type="InterPro" id="IPR007712">
    <property type="entry name" value="RelE/ParE_toxin"/>
</dbReference>
<evidence type="ECO:0000256" key="1">
    <source>
        <dbReference type="ARBA" id="ARBA00022649"/>
    </source>
</evidence>
<dbReference type="RefSeq" id="WP_249749702.1">
    <property type="nucleotide sequence ID" value="NZ_CP097298.1"/>
</dbReference>
<dbReference type="EMBL" id="CP097649">
    <property type="protein sequence ID" value="URI14584.1"/>
    <property type="molecule type" value="Genomic_DNA"/>
</dbReference>
<dbReference type="InterPro" id="IPR035093">
    <property type="entry name" value="RelE/ParE_toxin_dom_sf"/>
</dbReference>
<gene>
    <name evidence="2" type="ORF">M8231_12270</name>
</gene>
<proteinExistence type="predicted"/>
<keyword evidence="3" id="KW-1185">Reference proteome</keyword>
<evidence type="ECO:0000313" key="2">
    <source>
        <dbReference type="EMBL" id="URI14584.1"/>
    </source>
</evidence>
<dbReference type="Pfam" id="PF05016">
    <property type="entry name" value="ParE_toxin"/>
    <property type="match status" value="1"/>
</dbReference>
<dbReference type="Gene3D" id="3.30.2310.20">
    <property type="entry name" value="RelE-like"/>
    <property type="match status" value="1"/>
</dbReference>
<organism evidence="2 3">
    <name type="scientific">Brevundimonas albigilva</name>
    <dbReference type="NCBI Taxonomy" id="1312364"/>
    <lineage>
        <taxon>Bacteria</taxon>
        <taxon>Pseudomonadati</taxon>
        <taxon>Pseudomonadota</taxon>
        <taxon>Alphaproteobacteria</taxon>
        <taxon>Caulobacterales</taxon>
        <taxon>Caulobacteraceae</taxon>
        <taxon>Brevundimonas</taxon>
    </lineage>
</organism>